<accession>A0A8H4RYC8</accession>
<dbReference type="Gene3D" id="3.40.50.720">
    <property type="entry name" value="NAD(P)-binding Rossmann-like Domain"/>
    <property type="match status" value="1"/>
</dbReference>
<proteinExistence type="inferred from homology"/>
<protein>
    <recommendedName>
        <fullName evidence="5">NAD(P)-binding protein</fullName>
    </recommendedName>
</protein>
<organism evidence="3 4">
    <name type="scientific">Cudoniella acicularis</name>
    <dbReference type="NCBI Taxonomy" id="354080"/>
    <lineage>
        <taxon>Eukaryota</taxon>
        <taxon>Fungi</taxon>
        <taxon>Dikarya</taxon>
        <taxon>Ascomycota</taxon>
        <taxon>Pezizomycotina</taxon>
        <taxon>Leotiomycetes</taxon>
        <taxon>Helotiales</taxon>
        <taxon>Tricladiaceae</taxon>
        <taxon>Cudoniella</taxon>
    </lineage>
</organism>
<evidence type="ECO:0000256" key="1">
    <source>
        <dbReference type="ARBA" id="ARBA00006484"/>
    </source>
</evidence>
<name>A0A8H4RYC8_9HELO</name>
<dbReference type="EMBL" id="JAAMPI010000030">
    <property type="protein sequence ID" value="KAF4637224.1"/>
    <property type="molecule type" value="Genomic_DNA"/>
</dbReference>
<dbReference type="InterPro" id="IPR002347">
    <property type="entry name" value="SDR_fam"/>
</dbReference>
<dbReference type="PANTHER" id="PTHR42901:SF1">
    <property type="entry name" value="ALCOHOL DEHYDROGENASE"/>
    <property type="match status" value="1"/>
</dbReference>
<dbReference type="Pfam" id="PF00106">
    <property type="entry name" value="adh_short"/>
    <property type="match status" value="1"/>
</dbReference>
<evidence type="ECO:0000313" key="4">
    <source>
        <dbReference type="Proteomes" id="UP000566819"/>
    </source>
</evidence>
<dbReference type="GO" id="GO:0016491">
    <property type="term" value="F:oxidoreductase activity"/>
    <property type="evidence" value="ECO:0007669"/>
    <property type="project" value="UniProtKB-KW"/>
</dbReference>
<dbReference type="Proteomes" id="UP000566819">
    <property type="component" value="Unassembled WGS sequence"/>
</dbReference>
<evidence type="ECO:0000313" key="3">
    <source>
        <dbReference type="EMBL" id="KAF4637224.1"/>
    </source>
</evidence>
<dbReference type="OrthoDB" id="1933717at2759"/>
<keyword evidence="2" id="KW-0560">Oxidoreductase</keyword>
<reference evidence="3 4" key="1">
    <citation type="submission" date="2020-03" db="EMBL/GenBank/DDBJ databases">
        <title>Draft Genome Sequence of Cudoniella acicularis.</title>
        <authorList>
            <person name="Buettner E."/>
            <person name="Kellner H."/>
        </authorList>
    </citation>
    <scope>NUCLEOTIDE SEQUENCE [LARGE SCALE GENOMIC DNA]</scope>
    <source>
        <strain evidence="3 4">DSM 108380</strain>
    </source>
</reference>
<comment type="caution">
    <text evidence="3">The sequence shown here is derived from an EMBL/GenBank/DDBJ whole genome shotgun (WGS) entry which is preliminary data.</text>
</comment>
<keyword evidence="4" id="KW-1185">Reference proteome</keyword>
<sequence length="233" mass="25418">MKEHYQTYPRISPTHLRSEITSKTVLITGGGYGIGASIANSFAQAGAHSIILAGRTESRLLSTISSLSASFPATKFTHHVLDITSKASVKKLFDELKTSPDILVNNAGYLPEPKNFLDIDLEEFWKGFEVNVFGTALVTQSFLRHRRDALSTATTTTPQEPAVVITLNTIAAYAARAPSLNAYCASKAASLRWNELLSEDIPPLRRAVHQCASRGCGERDVYKVGAGWHVHGY</sequence>
<evidence type="ECO:0000256" key="2">
    <source>
        <dbReference type="ARBA" id="ARBA00023002"/>
    </source>
</evidence>
<comment type="similarity">
    <text evidence="1">Belongs to the short-chain dehydrogenases/reductases (SDR) family.</text>
</comment>
<dbReference type="SUPFAM" id="SSF51735">
    <property type="entry name" value="NAD(P)-binding Rossmann-fold domains"/>
    <property type="match status" value="1"/>
</dbReference>
<dbReference type="PRINTS" id="PR00081">
    <property type="entry name" value="GDHRDH"/>
</dbReference>
<dbReference type="AlphaFoldDB" id="A0A8H4RYC8"/>
<dbReference type="InterPro" id="IPR036291">
    <property type="entry name" value="NAD(P)-bd_dom_sf"/>
</dbReference>
<dbReference type="PANTHER" id="PTHR42901">
    <property type="entry name" value="ALCOHOL DEHYDROGENASE"/>
    <property type="match status" value="1"/>
</dbReference>
<evidence type="ECO:0008006" key="5">
    <source>
        <dbReference type="Google" id="ProtNLM"/>
    </source>
</evidence>
<gene>
    <name evidence="3" type="ORF">G7Y89_g844</name>
</gene>